<protein>
    <recommendedName>
        <fullName evidence="4">Carboxypeptidase-like protein</fullName>
    </recommendedName>
</protein>
<name>A0A3L9ZZK3_9FLAO</name>
<dbReference type="RefSeq" id="WP_121924045.1">
    <property type="nucleotide sequence ID" value="NZ_CBCSGA010000002.1"/>
</dbReference>
<dbReference type="OrthoDB" id="1427655at2"/>
<dbReference type="Proteomes" id="UP000280368">
    <property type="component" value="Unassembled WGS sequence"/>
</dbReference>
<dbReference type="EMBL" id="REFH01000007">
    <property type="protein sequence ID" value="RMA77910.1"/>
    <property type="molecule type" value="Genomic_DNA"/>
</dbReference>
<keyword evidence="3" id="KW-1185">Reference proteome</keyword>
<evidence type="ECO:0000313" key="3">
    <source>
        <dbReference type="Proteomes" id="UP000280368"/>
    </source>
</evidence>
<evidence type="ECO:0000313" key="2">
    <source>
        <dbReference type="EMBL" id="RMA77910.1"/>
    </source>
</evidence>
<proteinExistence type="predicted"/>
<comment type="caution">
    <text evidence="2">The sequence shown here is derived from an EMBL/GenBank/DDBJ whole genome shotgun (WGS) entry which is preliminary data.</text>
</comment>
<feature type="chain" id="PRO_5018075640" description="Carboxypeptidase-like protein" evidence="1">
    <location>
        <begin position="19"/>
        <end position="251"/>
    </location>
</feature>
<dbReference type="AlphaFoldDB" id="A0A3L9ZZK3"/>
<keyword evidence="1" id="KW-0732">Signal</keyword>
<gene>
    <name evidence="2" type="ORF">BC961_0268</name>
</gene>
<evidence type="ECO:0008006" key="4">
    <source>
        <dbReference type="Google" id="ProtNLM"/>
    </source>
</evidence>
<evidence type="ECO:0000256" key="1">
    <source>
        <dbReference type="SAM" id="SignalP"/>
    </source>
</evidence>
<feature type="signal peptide" evidence="1">
    <location>
        <begin position="1"/>
        <end position="18"/>
    </location>
</feature>
<reference evidence="2 3" key="1">
    <citation type="submission" date="2018-10" db="EMBL/GenBank/DDBJ databases">
        <title>Genomic Encyclopedia of Archaeal and Bacterial Type Strains, Phase II (KMG-II): from individual species to whole genera.</title>
        <authorList>
            <person name="Goeker M."/>
        </authorList>
    </citation>
    <scope>NUCLEOTIDE SEQUENCE [LARGE SCALE GENOMIC DNA]</scope>
    <source>
        <strain evidence="2 3">DSM 19727</strain>
    </source>
</reference>
<sequence length="251" mass="28276">MIRIVYLFLALASANIWAQQMPRTQLKGKVFAEIAALDGIYVINQKTEKTSITNQEGEFTTFATVGDTLVFSSTQFREMRIALTSKDFEDKLVTVKMNAVINQLDEVIVSNRINSVSMGIIPKGQRSYTPAERRLSTATNLNASANVGTMMGGSISADPLLNWISGRTKMLKKELEVEKKESYLRQLENMFDANFYVNKLKIPSEYVKGFEYYAVENESFVTILKSKNVATITFLISELAIKYKEIIACEN</sequence>
<organism evidence="2 3">
    <name type="scientific">Flavobacterium weaverense</name>
    <dbReference type="NCBI Taxonomy" id="271156"/>
    <lineage>
        <taxon>Bacteria</taxon>
        <taxon>Pseudomonadati</taxon>
        <taxon>Bacteroidota</taxon>
        <taxon>Flavobacteriia</taxon>
        <taxon>Flavobacteriales</taxon>
        <taxon>Flavobacteriaceae</taxon>
        <taxon>Flavobacterium</taxon>
    </lineage>
</organism>
<accession>A0A3L9ZZK3</accession>